<reference evidence="1 2" key="1">
    <citation type="submission" date="2018-03" db="EMBL/GenBank/DDBJ databases">
        <title>Complete genome sequence of a second alphabaculovirus from the true armyworm, Mythimna unipuncta.</title>
        <authorList>
            <person name="Harrison R.L."/>
            <person name="Mowery J.D."/>
            <person name="Bauchan G.R."/>
            <person name="Theilmann D.A."/>
            <person name="Erlandson M.A."/>
        </authorList>
    </citation>
    <scope>NUCLEOTIDE SEQUENCE [LARGE SCALE GENOMIC DNA]</scope>
    <source>
        <strain evidence="1 2">KY310</strain>
    </source>
</reference>
<dbReference type="GeneID" id="80534081"/>
<accession>A0A346TPR4</accession>
<dbReference type="RefSeq" id="YP_010796586.1">
    <property type="nucleotide sequence ID" value="NC_076031.1"/>
</dbReference>
<dbReference type="KEGG" id="vg:80534081"/>
<name>A0A346TPR4_9ABAC</name>
<keyword evidence="2" id="KW-1185">Reference proteome</keyword>
<proteinExistence type="predicted"/>
<evidence type="ECO:0000313" key="2">
    <source>
        <dbReference type="Proteomes" id="UP000501969"/>
    </source>
</evidence>
<evidence type="ECO:0000313" key="1">
    <source>
        <dbReference type="EMBL" id="AXU41574.1"/>
    </source>
</evidence>
<organism evidence="1 2">
    <name type="scientific">Mythimna unipuncta nucleopolyhedrovirus</name>
    <dbReference type="NCBI Taxonomy" id="447897"/>
    <lineage>
        <taxon>Viruses</taxon>
        <taxon>Viruses incertae sedis</taxon>
        <taxon>Naldaviricetes</taxon>
        <taxon>Lefavirales</taxon>
        <taxon>Baculoviridae</taxon>
        <taxon>Alphabaculovirus</taxon>
    </lineage>
</organism>
<protein>
    <submittedName>
        <fullName evidence="1">ORF128</fullName>
    </submittedName>
</protein>
<sequence>MGLSYVILVIAFVNVASAGDKSNAVLDVIGKIYSTVEEANAPDAACFEFYSDKNYEGTKHKICARSGKCIRLPEHVAESLSSIKFLSDGRFFTVQKLYLYKMDDCKLIRDQDGYDTYGSHTTIWNDGYHNCDGFNLNDSQCDQSFNDSALAFSF</sequence>
<dbReference type="Proteomes" id="UP000501969">
    <property type="component" value="Segment"/>
</dbReference>
<dbReference type="EMBL" id="MH124167">
    <property type="protein sequence ID" value="AXU41574.1"/>
    <property type="molecule type" value="Genomic_DNA"/>
</dbReference>